<comment type="caution">
    <text evidence="1">The sequence shown here is derived from an EMBL/GenBank/DDBJ whole genome shotgun (WGS) entry which is preliminary data.</text>
</comment>
<organism evidence="1 2">
    <name type="scientific">Eumeta variegata</name>
    <name type="common">Bagworm moth</name>
    <name type="synonym">Eumeta japonica</name>
    <dbReference type="NCBI Taxonomy" id="151549"/>
    <lineage>
        <taxon>Eukaryota</taxon>
        <taxon>Metazoa</taxon>
        <taxon>Ecdysozoa</taxon>
        <taxon>Arthropoda</taxon>
        <taxon>Hexapoda</taxon>
        <taxon>Insecta</taxon>
        <taxon>Pterygota</taxon>
        <taxon>Neoptera</taxon>
        <taxon>Endopterygota</taxon>
        <taxon>Lepidoptera</taxon>
        <taxon>Glossata</taxon>
        <taxon>Ditrysia</taxon>
        <taxon>Tineoidea</taxon>
        <taxon>Psychidae</taxon>
        <taxon>Oiketicinae</taxon>
        <taxon>Eumeta</taxon>
    </lineage>
</organism>
<accession>A0A4C1VZA1</accession>
<keyword evidence="2" id="KW-1185">Reference proteome</keyword>
<evidence type="ECO:0000313" key="1">
    <source>
        <dbReference type="EMBL" id="GBP44368.1"/>
    </source>
</evidence>
<name>A0A4C1VZA1_EUMVA</name>
<gene>
    <name evidence="1" type="ORF">EVAR_31263_1</name>
</gene>
<reference evidence="1 2" key="1">
    <citation type="journal article" date="2019" name="Commun. Biol.">
        <title>The bagworm genome reveals a unique fibroin gene that provides high tensile strength.</title>
        <authorList>
            <person name="Kono N."/>
            <person name="Nakamura H."/>
            <person name="Ohtoshi R."/>
            <person name="Tomita M."/>
            <person name="Numata K."/>
            <person name="Arakawa K."/>
        </authorList>
    </citation>
    <scope>NUCLEOTIDE SEQUENCE [LARGE SCALE GENOMIC DNA]</scope>
</reference>
<protein>
    <submittedName>
        <fullName evidence="1">Uncharacterized protein</fullName>
    </submittedName>
</protein>
<dbReference type="Proteomes" id="UP000299102">
    <property type="component" value="Unassembled WGS sequence"/>
</dbReference>
<dbReference type="AlphaFoldDB" id="A0A4C1VZA1"/>
<proteinExistence type="predicted"/>
<dbReference type="EMBL" id="BGZK01000451">
    <property type="protein sequence ID" value="GBP44368.1"/>
    <property type="molecule type" value="Genomic_DNA"/>
</dbReference>
<sequence length="108" mass="12732">MSYQKLATNTFPSLTIDQNLKRNDTEQRQRGFREMTYLEGEEKAAIDENKATMYSFAAFIKRKANALLSPVERRELHEKRSLRREKMVINQGHFRRLAMLSSPRLRVA</sequence>
<evidence type="ECO:0000313" key="2">
    <source>
        <dbReference type="Proteomes" id="UP000299102"/>
    </source>
</evidence>